<dbReference type="Gene3D" id="1.10.472.80">
    <property type="entry name" value="Ypt/Rab-GAP domain of gyp1p, domain 3"/>
    <property type="match status" value="1"/>
</dbReference>
<sequence>MTIPRSRRSSMAAAKEHAWLDALAHWDQSVKKRKKIKKLGRQGIPESLRATVWCKLAKVDEIKKPGLYDGLLAQRDDAIFDIIERDIGRCFPEHKMFAEEGGPGQTNLRNVLRAYALYNPEIGYCQGMGMLAGVMLMHMPPEDSFWLLVSTLQNVLKDFYTPVLLQLRRDAAVFEALLFKTSKRLARHMDTQEVGPLMYITQWFLTVFTTSLPWETALRVWDMLYCEGIKPLFRIGLAILRINRDFLLKECPTNAEILSLLLHLPKDHLDADNLVKNSLKVKIRKKDIEQLRTTVAQIDIPDRGTISLIKRKKK</sequence>
<feature type="domain" description="Rab-GAP TBC" evidence="1">
    <location>
        <begin position="43"/>
        <end position="228"/>
    </location>
</feature>
<dbReference type="AlphaFoldDB" id="A0A507E380"/>
<keyword evidence="3" id="KW-1185">Reference proteome</keyword>
<dbReference type="Gene3D" id="1.10.8.270">
    <property type="entry name" value="putative rabgap domain of human tbc1 domain family member 14 like domains"/>
    <property type="match status" value="1"/>
</dbReference>
<comment type="caution">
    <text evidence="2">The sequence shown here is derived from an EMBL/GenBank/DDBJ whole genome shotgun (WGS) entry which is preliminary data.</text>
</comment>
<dbReference type="SUPFAM" id="SSF47923">
    <property type="entry name" value="Ypt/Rab-GAP domain of gyp1p"/>
    <property type="match status" value="2"/>
</dbReference>
<proteinExistence type="predicted"/>
<dbReference type="GO" id="GO:0031267">
    <property type="term" value="F:small GTPase binding"/>
    <property type="evidence" value="ECO:0007669"/>
    <property type="project" value="TreeGrafter"/>
</dbReference>
<dbReference type="EMBL" id="QEAQ01000035">
    <property type="protein sequence ID" value="TPX58523.1"/>
    <property type="molecule type" value="Genomic_DNA"/>
</dbReference>
<gene>
    <name evidence="2" type="ORF">PhCBS80983_g03063</name>
</gene>
<dbReference type="STRING" id="109895.A0A507E380"/>
<dbReference type="PANTHER" id="PTHR47219">
    <property type="entry name" value="RAB GTPASE-ACTIVATING PROTEIN 1-LIKE"/>
    <property type="match status" value="1"/>
</dbReference>
<dbReference type="Proteomes" id="UP000318582">
    <property type="component" value="Unassembled WGS sequence"/>
</dbReference>
<dbReference type="Gene3D" id="1.10.10.750">
    <property type="entry name" value="Ypt/Rab-GAP domain of gyp1p, domain 1"/>
    <property type="match status" value="1"/>
</dbReference>
<dbReference type="GO" id="GO:0005096">
    <property type="term" value="F:GTPase activator activity"/>
    <property type="evidence" value="ECO:0007669"/>
    <property type="project" value="TreeGrafter"/>
</dbReference>
<dbReference type="InterPro" id="IPR035969">
    <property type="entry name" value="Rab-GAP_TBC_sf"/>
</dbReference>
<name>A0A507E380_9FUNG</name>
<reference evidence="2 3" key="1">
    <citation type="journal article" date="2019" name="Sci. Rep.">
        <title>Comparative genomics of chytrid fungi reveal insights into the obligate biotrophic and pathogenic lifestyle of Synchytrium endobioticum.</title>
        <authorList>
            <person name="van de Vossenberg B.T.L.H."/>
            <person name="Warris S."/>
            <person name="Nguyen H.D.T."/>
            <person name="van Gent-Pelzer M.P.E."/>
            <person name="Joly D.L."/>
            <person name="van de Geest H.C."/>
            <person name="Bonants P.J.M."/>
            <person name="Smith D.S."/>
            <person name="Levesque C.A."/>
            <person name="van der Lee T.A.J."/>
        </authorList>
    </citation>
    <scope>NUCLEOTIDE SEQUENCE [LARGE SCALE GENOMIC DNA]</scope>
    <source>
        <strain evidence="2 3">CBS 809.83</strain>
    </source>
</reference>
<dbReference type="SMART" id="SM00164">
    <property type="entry name" value="TBC"/>
    <property type="match status" value="1"/>
</dbReference>
<evidence type="ECO:0000313" key="2">
    <source>
        <dbReference type="EMBL" id="TPX58523.1"/>
    </source>
</evidence>
<protein>
    <recommendedName>
        <fullName evidence="1">Rab-GAP TBC domain-containing protein</fullName>
    </recommendedName>
</protein>
<dbReference type="InterPro" id="IPR050302">
    <property type="entry name" value="Rab_GAP_TBC_domain"/>
</dbReference>
<dbReference type="Pfam" id="PF00566">
    <property type="entry name" value="RabGAP-TBC"/>
    <property type="match status" value="1"/>
</dbReference>
<evidence type="ECO:0000313" key="3">
    <source>
        <dbReference type="Proteomes" id="UP000318582"/>
    </source>
</evidence>
<dbReference type="InterPro" id="IPR000195">
    <property type="entry name" value="Rab-GAP-TBC_dom"/>
</dbReference>
<dbReference type="FunFam" id="1.10.472.80:FF:000008">
    <property type="entry name" value="TBC1 domain family member 10A"/>
    <property type="match status" value="1"/>
</dbReference>
<accession>A0A507E380</accession>
<organism evidence="2 3">
    <name type="scientific">Powellomyces hirtus</name>
    <dbReference type="NCBI Taxonomy" id="109895"/>
    <lineage>
        <taxon>Eukaryota</taxon>
        <taxon>Fungi</taxon>
        <taxon>Fungi incertae sedis</taxon>
        <taxon>Chytridiomycota</taxon>
        <taxon>Chytridiomycota incertae sedis</taxon>
        <taxon>Chytridiomycetes</taxon>
        <taxon>Spizellomycetales</taxon>
        <taxon>Powellomycetaceae</taxon>
        <taxon>Powellomyces</taxon>
    </lineage>
</organism>
<evidence type="ECO:0000259" key="1">
    <source>
        <dbReference type="PROSITE" id="PS50086"/>
    </source>
</evidence>
<dbReference type="FunFam" id="1.10.8.270:FF:000007">
    <property type="entry name" value="TBC1 domain family member 10A"/>
    <property type="match status" value="1"/>
</dbReference>
<dbReference type="PANTHER" id="PTHR47219:SF9">
    <property type="entry name" value="GTPASE ACTIVATING PROTEIN AND CENTROSOME-ASSOCIATED, ISOFORM B"/>
    <property type="match status" value="1"/>
</dbReference>
<dbReference type="PROSITE" id="PS50086">
    <property type="entry name" value="TBC_RABGAP"/>
    <property type="match status" value="1"/>
</dbReference>